<dbReference type="Proteomes" id="UP001347796">
    <property type="component" value="Unassembled WGS sequence"/>
</dbReference>
<comment type="caution">
    <text evidence="2">The sequence shown here is derived from an EMBL/GenBank/DDBJ whole genome shotgun (WGS) entry which is preliminary data.</text>
</comment>
<accession>A0AAN8JFV7</accession>
<feature type="region of interest" description="Disordered" evidence="1">
    <location>
        <begin position="1"/>
        <end position="22"/>
    </location>
</feature>
<evidence type="ECO:0000256" key="1">
    <source>
        <dbReference type="SAM" id="MobiDB-lite"/>
    </source>
</evidence>
<protein>
    <submittedName>
        <fullName evidence="2">Uncharacterized protein</fullName>
    </submittedName>
</protein>
<evidence type="ECO:0000313" key="2">
    <source>
        <dbReference type="EMBL" id="KAK6177421.1"/>
    </source>
</evidence>
<reference evidence="2 3" key="1">
    <citation type="submission" date="2024-01" db="EMBL/GenBank/DDBJ databases">
        <title>The genome of the rayed Mediterranean limpet Patella caerulea (Linnaeus, 1758).</title>
        <authorList>
            <person name="Anh-Thu Weber A."/>
            <person name="Halstead-Nussloch G."/>
        </authorList>
    </citation>
    <scope>NUCLEOTIDE SEQUENCE [LARGE SCALE GENOMIC DNA]</scope>
    <source>
        <strain evidence="2">AATW-2023a</strain>
        <tissue evidence="2">Whole specimen</tissue>
    </source>
</reference>
<dbReference type="EMBL" id="JAZGQO010000010">
    <property type="protein sequence ID" value="KAK6177421.1"/>
    <property type="molecule type" value="Genomic_DNA"/>
</dbReference>
<sequence length="139" mass="15940">MDDEDTGSNSSSPVPGDGEASPLFEKKKISYHSLDIRDTETVSAASTTLTLPEFRPTPDEVLFRMKYGHLNKGVDWIDYIENTAGPEETKWSLQLKIRDHLRDQPLSMAEKMMLQRYLQHQEVLKAVTTKQKRTEHHVV</sequence>
<evidence type="ECO:0000313" key="3">
    <source>
        <dbReference type="Proteomes" id="UP001347796"/>
    </source>
</evidence>
<proteinExistence type="predicted"/>
<name>A0AAN8JFV7_PATCE</name>
<dbReference type="AlphaFoldDB" id="A0AAN8JFV7"/>
<gene>
    <name evidence="2" type="ORF">SNE40_015525</name>
</gene>
<keyword evidence="3" id="KW-1185">Reference proteome</keyword>
<organism evidence="2 3">
    <name type="scientific">Patella caerulea</name>
    <name type="common">Rayed Mediterranean limpet</name>
    <dbReference type="NCBI Taxonomy" id="87958"/>
    <lineage>
        <taxon>Eukaryota</taxon>
        <taxon>Metazoa</taxon>
        <taxon>Spiralia</taxon>
        <taxon>Lophotrochozoa</taxon>
        <taxon>Mollusca</taxon>
        <taxon>Gastropoda</taxon>
        <taxon>Patellogastropoda</taxon>
        <taxon>Patelloidea</taxon>
        <taxon>Patellidae</taxon>
        <taxon>Patella</taxon>
    </lineage>
</organism>